<comment type="caution">
    <text evidence="1">The sequence shown here is derived from an EMBL/GenBank/DDBJ whole genome shotgun (WGS) entry which is preliminary data.</text>
</comment>
<dbReference type="RefSeq" id="WP_407592902.1">
    <property type="nucleotide sequence ID" value="NZ_JBHDIY010000002.1"/>
</dbReference>
<protein>
    <submittedName>
        <fullName evidence="1">YdcH family protein</fullName>
    </submittedName>
</protein>
<dbReference type="InterPro" id="IPR038444">
    <property type="entry name" value="DUF465_sf"/>
</dbReference>
<dbReference type="Pfam" id="PF04325">
    <property type="entry name" value="DUF465"/>
    <property type="match status" value="1"/>
</dbReference>
<proteinExistence type="predicted"/>
<dbReference type="Gene3D" id="6.10.280.50">
    <property type="match status" value="1"/>
</dbReference>
<sequence length="78" mass="9181">MTHTPHELTSDFPEYADKISELRQADAHFARLADAYHDINRDVHRAETDIEPTSDEHLTEMRRTRMRLKDEIFGMLKG</sequence>
<reference evidence="1 2" key="1">
    <citation type="submission" date="2024-08" db="EMBL/GenBank/DDBJ databases">
        <title>Tateyamaria sp. nov., isolated from marine algae.</title>
        <authorList>
            <person name="Choi B.J."/>
            <person name="Kim J.M."/>
            <person name="Lee J.K."/>
            <person name="Choi D.G."/>
            <person name="Bayburt H."/>
            <person name="Baek J.H."/>
            <person name="Han D.M."/>
            <person name="Jeon C.O."/>
        </authorList>
    </citation>
    <scope>NUCLEOTIDE SEQUENCE [LARGE SCALE GENOMIC DNA]</scope>
    <source>
        <strain evidence="1 2">KMU-156</strain>
    </source>
</reference>
<gene>
    <name evidence="1" type="ORF">ACERZ8_14710</name>
</gene>
<organism evidence="1 2">
    <name type="scientific">Tateyamaria armeniaca</name>
    <dbReference type="NCBI Taxonomy" id="2518930"/>
    <lineage>
        <taxon>Bacteria</taxon>
        <taxon>Pseudomonadati</taxon>
        <taxon>Pseudomonadota</taxon>
        <taxon>Alphaproteobacteria</taxon>
        <taxon>Rhodobacterales</taxon>
        <taxon>Roseobacteraceae</taxon>
        <taxon>Tateyamaria</taxon>
    </lineage>
</organism>
<dbReference type="InterPro" id="IPR007420">
    <property type="entry name" value="DUF465"/>
</dbReference>
<dbReference type="Proteomes" id="UP001627408">
    <property type="component" value="Unassembled WGS sequence"/>
</dbReference>
<evidence type="ECO:0000313" key="2">
    <source>
        <dbReference type="Proteomes" id="UP001627408"/>
    </source>
</evidence>
<dbReference type="EMBL" id="JBHDIY010000002">
    <property type="protein sequence ID" value="MFL4471071.1"/>
    <property type="molecule type" value="Genomic_DNA"/>
</dbReference>
<accession>A0ABW8UYT2</accession>
<keyword evidence="2" id="KW-1185">Reference proteome</keyword>
<evidence type="ECO:0000313" key="1">
    <source>
        <dbReference type="EMBL" id="MFL4471071.1"/>
    </source>
</evidence>
<name>A0ABW8UYT2_9RHOB</name>